<dbReference type="PANTHER" id="PTHR22807">
    <property type="entry name" value="NOP2 YEAST -RELATED NOL1/NOP2/FMU SUN DOMAIN-CONTAINING"/>
    <property type="match status" value="1"/>
</dbReference>
<organism evidence="9">
    <name type="scientific">marine metagenome</name>
    <dbReference type="NCBI Taxonomy" id="408172"/>
    <lineage>
        <taxon>unclassified sequences</taxon>
        <taxon>metagenomes</taxon>
        <taxon>ecological metagenomes</taxon>
    </lineage>
</organism>
<feature type="domain" description="SAM-dependent MTase RsmB/NOP-type" evidence="8">
    <location>
        <begin position="109"/>
        <end position="379"/>
    </location>
</feature>
<accession>A0A382DEF1</accession>
<evidence type="ECO:0000259" key="8">
    <source>
        <dbReference type="PROSITE" id="PS51686"/>
    </source>
</evidence>
<dbReference type="GO" id="GO:0003723">
    <property type="term" value="F:RNA binding"/>
    <property type="evidence" value="ECO:0007669"/>
    <property type="project" value="UniProtKB-KW"/>
</dbReference>
<dbReference type="Pfam" id="PF22458">
    <property type="entry name" value="RsmF-B_ferredox"/>
    <property type="match status" value="1"/>
</dbReference>
<dbReference type="GO" id="GO:0006364">
    <property type="term" value="P:rRNA processing"/>
    <property type="evidence" value="ECO:0007669"/>
    <property type="project" value="UniProtKB-KW"/>
</dbReference>
<keyword evidence="2" id="KW-0963">Cytoplasm</keyword>
<dbReference type="CDD" id="cd02440">
    <property type="entry name" value="AdoMet_MTases"/>
    <property type="match status" value="1"/>
</dbReference>
<evidence type="ECO:0000256" key="1">
    <source>
        <dbReference type="ARBA" id="ARBA00004496"/>
    </source>
</evidence>
<dbReference type="Pfam" id="PF01189">
    <property type="entry name" value="Methyltr_RsmB-F"/>
    <property type="match status" value="1"/>
</dbReference>
<dbReference type="Pfam" id="PF01029">
    <property type="entry name" value="NusB"/>
    <property type="match status" value="1"/>
</dbReference>
<dbReference type="PRINTS" id="PR02008">
    <property type="entry name" value="RCMTFAMILY"/>
</dbReference>
<evidence type="ECO:0000256" key="6">
    <source>
        <dbReference type="ARBA" id="ARBA00022691"/>
    </source>
</evidence>
<keyword evidence="7" id="KW-0694">RNA-binding</keyword>
<name>A0A382DEF1_9ZZZZ</name>
<dbReference type="SUPFAM" id="SSF48013">
    <property type="entry name" value="NusB-like"/>
    <property type="match status" value="1"/>
</dbReference>
<dbReference type="Gene3D" id="1.10.940.10">
    <property type="entry name" value="NusB-like"/>
    <property type="match status" value="1"/>
</dbReference>
<keyword evidence="4" id="KW-0489">Methyltransferase</keyword>
<keyword evidence="6" id="KW-0949">S-adenosyl-L-methionine</keyword>
<sequence>MIEHVSRRKKKQLDPSLSSIIKIGFFEILYDEFIPDYAAVDSSVKLTRQVLNHNASGFTNAVLRKLIRKQESNPDWFNFLQKDIRWTSLPAWIQSRWRSQFGQKGFLELSDWMNKMPATYIRVNLNRETLETVMSELIRSGIETVIYSDIFLKVKSGAGRILSTDLFQNGTISIQNPASAAVVGIMEPKVGEKILDVCAAPGAKTLYLAEKVGKSGNIIASDFDEKRVSLGERDLSRHGLRNIQWEVKDAEKDMYEMADKILLDAPCTGTGVLGRKPDIRWRRKPSDIRRMSNLQLKILENISKFLKIGGTIVYSTCSLEPEENWDVVKRFLKLNDDFQLDKKGILGINLDWINEDGCLEIFPHIHGVDGMFAARLLRKS</sequence>
<evidence type="ECO:0000256" key="4">
    <source>
        <dbReference type="ARBA" id="ARBA00022603"/>
    </source>
</evidence>
<evidence type="ECO:0000256" key="5">
    <source>
        <dbReference type="ARBA" id="ARBA00022679"/>
    </source>
</evidence>
<dbReference type="PANTHER" id="PTHR22807:SF53">
    <property type="entry name" value="RIBOSOMAL RNA SMALL SUBUNIT METHYLTRANSFERASE B-RELATED"/>
    <property type="match status" value="1"/>
</dbReference>
<dbReference type="Gene3D" id="3.40.50.150">
    <property type="entry name" value="Vaccinia Virus protein VP39"/>
    <property type="match status" value="1"/>
</dbReference>
<protein>
    <recommendedName>
        <fullName evidence="8">SAM-dependent MTase RsmB/NOP-type domain-containing protein</fullName>
    </recommendedName>
</protein>
<proteinExistence type="predicted"/>
<dbReference type="GO" id="GO:0006355">
    <property type="term" value="P:regulation of DNA-templated transcription"/>
    <property type="evidence" value="ECO:0007669"/>
    <property type="project" value="InterPro"/>
</dbReference>
<dbReference type="InterPro" id="IPR029063">
    <property type="entry name" value="SAM-dependent_MTases_sf"/>
</dbReference>
<dbReference type="GO" id="GO:0005737">
    <property type="term" value="C:cytoplasm"/>
    <property type="evidence" value="ECO:0007669"/>
    <property type="project" value="UniProtKB-SubCell"/>
</dbReference>
<dbReference type="InterPro" id="IPR035926">
    <property type="entry name" value="NusB-like_sf"/>
</dbReference>
<dbReference type="InterPro" id="IPR049560">
    <property type="entry name" value="MeTrfase_RsmB-F_NOP2_cat"/>
</dbReference>
<dbReference type="InterPro" id="IPR006027">
    <property type="entry name" value="NusB_RsmB_TIM44"/>
</dbReference>
<dbReference type="InterPro" id="IPR054728">
    <property type="entry name" value="RsmB-like_ferredoxin"/>
</dbReference>
<dbReference type="InterPro" id="IPR023267">
    <property type="entry name" value="RCMT"/>
</dbReference>
<evidence type="ECO:0000256" key="3">
    <source>
        <dbReference type="ARBA" id="ARBA00022552"/>
    </source>
</evidence>
<dbReference type="GO" id="GO:0001510">
    <property type="term" value="P:RNA methylation"/>
    <property type="evidence" value="ECO:0007669"/>
    <property type="project" value="InterPro"/>
</dbReference>
<reference evidence="9" key="1">
    <citation type="submission" date="2018-05" db="EMBL/GenBank/DDBJ databases">
        <authorList>
            <person name="Lanie J.A."/>
            <person name="Ng W.-L."/>
            <person name="Kazmierczak K.M."/>
            <person name="Andrzejewski T.M."/>
            <person name="Davidsen T.M."/>
            <person name="Wayne K.J."/>
            <person name="Tettelin H."/>
            <person name="Glass J.I."/>
            <person name="Rusch D."/>
            <person name="Podicherti R."/>
            <person name="Tsui H.-C.T."/>
            <person name="Winkler M.E."/>
        </authorList>
    </citation>
    <scope>NUCLEOTIDE SEQUENCE</scope>
</reference>
<evidence type="ECO:0000313" key="9">
    <source>
        <dbReference type="EMBL" id="SVB36850.1"/>
    </source>
</evidence>
<dbReference type="FunFam" id="3.40.50.150:FF:000022">
    <property type="entry name" value="Ribosomal RNA small subunit methyltransferase B"/>
    <property type="match status" value="1"/>
</dbReference>
<gene>
    <name evidence="9" type="ORF">METZ01_LOCUS189704</name>
</gene>
<evidence type="ECO:0000256" key="7">
    <source>
        <dbReference type="ARBA" id="ARBA00022884"/>
    </source>
</evidence>
<dbReference type="AlphaFoldDB" id="A0A382DEF1"/>
<comment type="subcellular location">
    <subcellularLocation>
        <location evidence="1">Cytoplasm</location>
    </subcellularLocation>
</comment>
<keyword evidence="5" id="KW-0808">Transferase</keyword>
<dbReference type="SUPFAM" id="SSF53335">
    <property type="entry name" value="S-adenosyl-L-methionine-dependent methyltransferases"/>
    <property type="match status" value="1"/>
</dbReference>
<dbReference type="GO" id="GO:0008173">
    <property type="term" value="F:RNA methyltransferase activity"/>
    <property type="evidence" value="ECO:0007669"/>
    <property type="project" value="InterPro"/>
</dbReference>
<evidence type="ECO:0000256" key="2">
    <source>
        <dbReference type="ARBA" id="ARBA00022490"/>
    </source>
</evidence>
<dbReference type="EMBL" id="UINC01039004">
    <property type="protein sequence ID" value="SVB36850.1"/>
    <property type="molecule type" value="Genomic_DNA"/>
</dbReference>
<dbReference type="InterPro" id="IPR001678">
    <property type="entry name" value="MeTrfase_RsmB-F_NOP2_dom"/>
</dbReference>
<dbReference type="NCBIfam" id="NF011494">
    <property type="entry name" value="PRK14902.1"/>
    <property type="match status" value="1"/>
</dbReference>
<keyword evidence="3" id="KW-0698">rRNA processing</keyword>
<dbReference type="PROSITE" id="PS51686">
    <property type="entry name" value="SAM_MT_RSMB_NOP"/>
    <property type="match status" value="1"/>
</dbReference>